<keyword evidence="3" id="KW-0812">Transmembrane</keyword>
<sequence>MTDWLRWTVFFWVVNAIPFAFGMAVNERTDNPCPPLKLEEKWYGNMSDHHQFTGFDMTERFLLRKGVATDNKLLFRLGSKPLIKSTELVFPRGLSREYSLVAKFRLRKTTRKDRWFLWQVLDQAGDSQVSVVVDGAKKAVEFSAVGVLKNGLHFAFKSQEVHSLFDRQWHTFGLAVRSNTVALYVDCRLIERRLIEERDIVDMRGCTLIATRAEDGRPVDIELQEILVFCDPSAAEEDQCCSTTGANCEHRGSHSPTADPLVTGYLHKMLSQPAPRPTEDCQCPAVKVTPAAARCAFSKRSSHLAGPKTN</sequence>
<dbReference type="InterPro" id="IPR048287">
    <property type="entry name" value="TSPN-like_N"/>
</dbReference>
<dbReference type="GeneTree" id="ENSGT00940000170135"/>
<reference evidence="5" key="3">
    <citation type="submission" date="2020-05" db="EMBL/GenBank/DDBJ databases">
        <title>Electrophorus electricus (electric eel) genome, fEleEle1, primary haplotype.</title>
        <authorList>
            <person name="Myers G."/>
            <person name="Meyer A."/>
            <person name="Fedrigo O."/>
            <person name="Formenti G."/>
            <person name="Rhie A."/>
            <person name="Tracey A."/>
            <person name="Sims Y."/>
            <person name="Jarvis E.D."/>
        </authorList>
    </citation>
    <scope>NUCLEOTIDE SEQUENCE [LARGE SCALE GENOMIC DNA]</scope>
</reference>
<accession>A0A4W4HRT8</accession>
<reference evidence="5" key="5">
    <citation type="submission" date="2025-09" db="UniProtKB">
        <authorList>
            <consortium name="Ensembl"/>
        </authorList>
    </citation>
    <scope>IDENTIFICATION</scope>
</reference>
<organism evidence="5 6">
    <name type="scientific">Electrophorus electricus</name>
    <name type="common">Electric eel</name>
    <name type="synonym">Gymnotus electricus</name>
    <dbReference type="NCBI Taxonomy" id="8005"/>
    <lineage>
        <taxon>Eukaryota</taxon>
        <taxon>Metazoa</taxon>
        <taxon>Chordata</taxon>
        <taxon>Craniata</taxon>
        <taxon>Vertebrata</taxon>
        <taxon>Euteleostomi</taxon>
        <taxon>Actinopterygii</taxon>
        <taxon>Neopterygii</taxon>
        <taxon>Teleostei</taxon>
        <taxon>Ostariophysi</taxon>
        <taxon>Gymnotiformes</taxon>
        <taxon>Gymnotoidei</taxon>
        <taxon>Gymnotidae</taxon>
        <taxon>Electrophorus</taxon>
    </lineage>
</organism>
<reference evidence="5" key="4">
    <citation type="submission" date="2025-08" db="UniProtKB">
        <authorList>
            <consortium name="Ensembl"/>
        </authorList>
    </citation>
    <scope>IDENTIFICATION</scope>
</reference>
<dbReference type="SMART" id="SM00210">
    <property type="entry name" value="TSPN"/>
    <property type="match status" value="1"/>
</dbReference>
<feature type="transmembrane region" description="Helical" evidence="3">
    <location>
        <begin position="7"/>
        <end position="25"/>
    </location>
</feature>
<reference evidence="6" key="2">
    <citation type="journal article" date="2017" name="Sci. Adv.">
        <title>A tail of two voltages: Proteomic comparison of the three electric organs of the electric eel.</title>
        <authorList>
            <person name="Traeger L.L."/>
            <person name="Sabat G."/>
            <person name="Barrett-Wilt G.A."/>
            <person name="Wells G.B."/>
            <person name="Sussman M.R."/>
        </authorList>
    </citation>
    <scope>NUCLEOTIDE SEQUENCE [LARGE SCALE GENOMIC DNA]</scope>
</reference>
<dbReference type="Ensembl" id="ENSEEET00000051882.2">
    <property type="protein sequence ID" value="ENSEEEP00000051326.2"/>
    <property type="gene ID" value="ENSEEEG00000024081.2"/>
</dbReference>
<dbReference type="Gene3D" id="2.60.120.200">
    <property type="match status" value="1"/>
</dbReference>
<keyword evidence="2" id="KW-0677">Repeat</keyword>
<evidence type="ECO:0000313" key="5">
    <source>
        <dbReference type="Ensembl" id="ENSEEEP00000051326.2"/>
    </source>
</evidence>
<feature type="domain" description="Thrombospondin-like N-terminal" evidence="4">
    <location>
        <begin position="48"/>
        <end position="232"/>
    </location>
</feature>
<evidence type="ECO:0000313" key="6">
    <source>
        <dbReference type="Proteomes" id="UP000314983"/>
    </source>
</evidence>
<name>A0A4W4HRT8_ELEEL</name>
<evidence type="ECO:0000256" key="3">
    <source>
        <dbReference type="SAM" id="Phobius"/>
    </source>
</evidence>
<dbReference type="AlphaFoldDB" id="A0A4W4HRT8"/>
<reference evidence="6" key="1">
    <citation type="journal article" date="2014" name="Science">
        <title>Nonhuman genetics. Genomic basis for the convergent evolution of electric organs.</title>
        <authorList>
            <person name="Gallant J.R."/>
            <person name="Traeger L.L."/>
            <person name="Volkening J.D."/>
            <person name="Moffett H."/>
            <person name="Chen P.H."/>
            <person name="Novina C.D."/>
            <person name="Phillips G.N.Jr."/>
            <person name="Anand R."/>
            <person name="Wells G.B."/>
            <person name="Pinch M."/>
            <person name="Guth R."/>
            <person name="Unguez G.A."/>
            <person name="Albert J.S."/>
            <person name="Zakon H.H."/>
            <person name="Samanta M.P."/>
            <person name="Sussman M.R."/>
        </authorList>
    </citation>
    <scope>NUCLEOTIDE SEQUENCE [LARGE SCALE GENOMIC DNA]</scope>
</reference>
<keyword evidence="6" id="KW-1185">Reference proteome</keyword>
<dbReference type="InterPro" id="IPR013320">
    <property type="entry name" value="ConA-like_dom_sf"/>
</dbReference>
<keyword evidence="3" id="KW-1133">Transmembrane helix</keyword>
<evidence type="ECO:0000256" key="2">
    <source>
        <dbReference type="ARBA" id="ARBA00022737"/>
    </source>
</evidence>
<dbReference type="Proteomes" id="UP000314983">
    <property type="component" value="Chromosome 9"/>
</dbReference>
<evidence type="ECO:0000256" key="1">
    <source>
        <dbReference type="ARBA" id="ARBA00022729"/>
    </source>
</evidence>
<keyword evidence="3" id="KW-0472">Membrane</keyword>
<evidence type="ECO:0000259" key="4">
    <source>
        <dbReference type="SMART" id="SM00210"/>
    </source>
</evidence>
<dbReference type="OMA" id="EPKCEAK"/>
<protein>
    <recommendedName>
        <fullName evidence="4">Thrombospondin-like N-terminal domain-containing protein</fullName>
    </recommendedName>
</protein>
<proteinExistence type="predicted"/>
<keyword evidence="1" id="KW-0732">Signal</keyword>
<dbReference type="SUPFAM" id="SSF49899">
    <property type="entry name" value="Concanavalin A-like lectins/glucanases"/>
    <property type="match status" value="1"/>
</dbReference>